<evidence type="ECO:0000256" key="2">
    <source>
        <dbReference type="SAM" id="MobiDB-lite"/>
    </source>
</evidence>
<organism evidence="3 4">
    <name type="scientific">Glaciihabitans tibetensis</name>
    <dbReference type="NCBI Taxonomy" id="1266600"/>
    <lineage>
        <taxon>Bacteria</taxon>
        <taxon>Bacillati</taxon>
        <taxon>Actinomycetota</taxon>
        <taxon>Actinomycetes</taxon>
        <taxon>Micrococcales</taxon>
        <taxon>Microbacteriaceae</taxon>
        <taxon>Glaciihabitans</taxon>
    </lineage>
</organism>
<comment type="caution">
    <text evidence="3">The sequence shown here is derived from an EMBL/GenBank/DDBJ whole genome shotgun (WGS) entry which is preliminary data.</text>
</comment>
<keyword evidence="1" id="KW-0378">Hydrolase</keyword>
<dbReference type="InterPro" id="IPR042001">
    <property type="entry name" value="Sortase_F"/>
</dbReference>
<evidence type="ECO:0000313" key="3">
    <source>
        <dbReference type="EMBL" id="PRY65470.1"/>
    </source>
</evidence>
<accession>A0A2T0V5M7</accession>
<dbReference type="Gene3D" id="2.40.260.10">
    <property type="entry name" value="Sortase"/>
    <property type="match status" value="1"/>
</dbReference>
<dbReference type="InterPro" id="IPR005754">
    <property type="entry name" value="Sortase"/>
</dbReference>
<feature type="compositionally biased region" description="Pro residues" evidence="2">
    <location>
        <begin position="70"/>
        <end position="80"/>
    </location>
</feature>
<evidence type="ECO:0000313" key="4">
    <source>
        <dbReference type="Proteomes" id="UP000237983"/>
    </source>
</evidence>
<dbReference type="Pfam" id="PF04203">
    <property type="entry name" value="Sortase"/>
    <property type="match status" value="1"/>
</dbReference>
<dbReference type="EMBL" id="PVTL01000010">
    <property type="protein sequence ID" value="PRY65470.1"/>
    <property type="molecule type" value="Genomic_DNA"/>
</dbReference>
<feature type="compositionally biased region" description="Low complexity" evidence="2">
    <location>
        <begin position="49"/>
        <end position="69"/>
    </location>
</feature>
<dbReference type="AlphaFoldDB" id="A0A2T0V5M7"/>
<dbReference type="Proteomes" id="UP000237983">
    <property type="component" value="Unassembled WGS sequence"/>
</dbReference>
<reference evidence="3 4" key="1">
    <citation type="submission" date="2018-03" db="EMBL/GenBank/DDBJ databases">
        <title>Genomic Encyclopedia of Type Strains, Phase III (KMG-III): the genomes of soil and plant-associated and newly described type strains.</title>
        <authorList>
            <person name="Whitman W."/>
        </authorList>
    </citation>
    <scope>NUCLEOTIDE SEQUENCE [LARGE SCALE GENOMIC DNA]</scope>
    <source>
        <strain evidence="3 4">CGMCC 1.12484</strain>
    </source>
</reference>
<dbReference type="InterPro" id="IPR023365">
    <property type="entry name" value="Sortase_dom-sf"/>
</dbReference>
<dbReference type="CDD" id="cd05829">
    <property type="entry name" value="Sortase_F"/>
    <property type="match status" value="1"/>
</dbReference>
<protein>
    <submittedName>
        <fullName evidence="3">Sortase family protein</fullName>
    </submittedName>
</protein>
<name>A0A2T0V5M7_9MICO</name>
<keyword evidence="4" id="KW-1185">Reference proteome</keyword>
<evidence type="ECO:0000256" key="1">
    <source>
        <dbReference type="ARBA" id="ARBA00022801"/>
    </source>
</evidence>
<sequence>MGRFGLLVVALLAVFCGALGWAVIATPELAASPSSTESPAIDDRPSGSPPSAAGSSPSSAESRSVRPSPTDAPSPAPALPTVPVVDAAMQSPAPPVPAPTRVSVGSLGVDVPVVAVGLDGAGAMALPPDPAIAGWYEHGPAPASTAGATVIAAHVDSLVYGLGPFAALADATAGTEIVVTDAAGTARTFAVSTIETTGKSDVAWASVFDRTGPARLVLVTCGGEFDYSSRHYLSNVIIVATPVG</sequence>
<feature type="region of interest" description="Disordered" evidence="2">
    <location>
        <begin position="32"/>
        <end position="80"/>
    </location>
</feature>
<proteinExistence type="predicted"/>
<dbReference type="SUPFAM" id="SSF63817">
    <property type="entry name" value="Sortase"/>
    <property type="match status" value="1"/>
</dbReference>
<gene>
    <name evidence="3" type="ORF">B0I08_110102</name>
</gene>
<dbReference type="GO" id="GO:0016787">
    <property type="term" value="F:hydrolase activity"/>
    <property type="evidence" value="ECO:0007669"/>
    <property type="project" value="UniProtKB-KW"/>
</dbReference>
<dbReference type="RefSeq" id="WP_181243449.1">
    <property type="nucleotide sequence ID" value="NZ_PVTL01000010.1"/>
</dbReference>